<evidence type="ECO:0000259" key="11">
    <source>
        <dbReference type="Pfam" id="PF02518"/>
    </source>
</evidence>
<dbReference type="PANTHER" id="PTHR24421:SF10">
    <property type="entry name" value="NITRATE_NITRITE SENSOR PROTEIN NARQ"/>
    <property type="match status" value="1"/>
</dbReference>
<dbReference type="GO" id="GO:0005524">
    <property type="term" value="F:ATP binding"/>
    <property type="evidence" value="ECO:0007669"/>
    <property type="project" value="UniProtKB-KW"/>
</dbReference>
<evidence type="ECO:0000256" key="9">
    <source>
        <dbReference type="SAM" id="Coils"/>
    </source>
</evidence>
<feature type="transmembrane region" description="Helical" evidence="10">
    <location>
        <begin position="59"/>
        <end position="78"/>
    </location>
</feature>
<feature type="coiled-coil region" evidence="9">
    <location>
        <begin position="156"/>
        <end position="193"/>
    </location>
</feature>
<dbReference type="AlphaFoldDB" id="A0AAJ3Z2B3"/>
<feature type="transmembrane region" description="Helical" evidence="10">
    <location>
        <begin position="106"/>
        <end position="125"/>
    </location>
</feature>
<evidence type="ECO:0000256" key="7">
    <source>
        <dbReference type="ARBA" id="ARBA00022840"/>
    </source>
</evidence>
<keyword evidence="10" id="KW-1133">Transmembrane helix</keyword>
<feature type="transmembrane region" description="Helical" evidence="10">
    <location>
        <begin position="131"/>
        <end position="151"/>
    </location>
</feature>
<dbReference type="InterPro" id="IPR003594">
    <property type="entry name" value="HATPase_dom"/>
</dbReference>
<keyword evidence="8" id="KW-0902">Two-component regulatory system</keyword>
<dbReference type="InterPro" id="IPR050482">
    <property type="entry name" value="Sensor_HK_TwoCompSys"/>
</dbReference>
<evidence type="ECO:0000259" key="12">
    <source>
        <dbReference type="Pfam" id="PF07730"/>
    </source>
</evidence>
<dbReference type="KEGG" id="bgy:BGLY_4058"/>
<dbReference type="Gene3D" id="3.30.565.10">
    <property type="entry name" value="Histidine kinase-like ATPase, C-terminal domain"/>
    <property type="match status" value="1"/>
</dbReference>
<dbReference type="GeneID" id="82855086"/>
<evidence type="ECO:0000313" key="14">
    <source>
        <dbReference type="Proteomes" id="UP000288675"/>
    </source>
</evidence>
<keyword evidence="4" id="KW-0808">Transferase</keyword>
<dbReference type="EMBL" id="CP035232">
    <property type="protein sequence ID" value="QAT67044.1"/>
    <property type="molecule type" value="Genomic_DNA"/>
</dbReference>
<keyword evidence="7" id="KW-0067">ATP-binding</keyword>
<comment type="catalytic activity">
    <reaction evidence="1">
        <text>ATP + protein L-histidine = ADP + protein N-phospho-L-histidine.</text>
        <dbReference type="EC" id="2.7.13.3"/>
    </reaction>
</comment>
<keyword evidence="5" id="KW-0547">Nucleotide-binding</keyword>
<evidence type="ECO:0000256" key="8">
    <source>
        <dbReference type="ARBA" id="ARBA00023012"/>
    </source>
</evidence>
<organism evidence="13 14">
    <name type="scientific">Bacillus glycinifermentans</name>
    <dbReference type="NCBI Taxonomy" id="1664069"/>
    <lineage>
        <taxon>Bacteria</taxon>
        <taxon>Bacillati</taxon>
        <taxon>Bacillota</taxon>
        <taxon>Bacilli</taxon>
        <taxon>Bacillales</taxon>
        <taxon>Bacillaceae</taxon>
        <taxon>Bacillus</taxon>
    </lineage>
</organism>
<dbReference type="SUPFAM" id="SSF55874">
    <property type="entry name" value="ATPase domain of HSP90 chaperone/DNA topoisomerase II/histidine kinase"/>
    <property type="match status" value="1"/>
</dbReference>
<keyword evidence="9" id="KW-0175">Coiled coil</keyword>
<keyword evidence="10" id="KW-0812">Transmembrane</keyword>
<dbReference type="GO" id="GO:0016020">
    <property type="term" value="C:membrane"/>
    <property type="evidence" value="ECO:0007669"/>
    <property type="project" value="InterPro"/>
</dbReference>
<protein>
    <recommendedName>
        <fullName evidence="2">histidine kinase</fullName>
        <ecNumber evidence="2">2.7.13.3</ecNumber>
    </recommendedName>
</protein>
<keyword evidence="10" id="KW-0472">Membrane</keyword>
<name>A0AAJ3Z2B3_9BACI</name>
<evidence type="ECO:0000256" key="6">
    <source>
        <dbReference type="ARBA" id="ARBA00022777"/>
    </source>
</evidence>
<evidence type="ECO:0000256" key="1">
    <source>
        <dbReference type="ARBA" id="ARBA00000085"/>
    </source>
</evidence>
<dbReference type="EC" id="2.7.13.3" evidence="2"/>
<dbReference type="PANTHER" id="PTHR24421">
    <property type="entry name" value="NITRATE/NITRITE SENSOR PROTEIN NARX-RELATED"/>
    <property type="match status" value="1"/>
</dbReference>
<dbReference type="Pfam" id="PF02518">
    <property type="entry name" value="HATPase_c"/>
    <property type="match status" value="1"/>
</dbReference>
<keyword evidence="3" id="KW-0597">Phosphoprotein</keyword>
<dbReference type="Pfam" id="PF07730">
    <property type="entry name" value="HisKA_3"/>
    <property type="match status" value="1"/>
</dbReference>
<feature type="domain" description="Signal transduction histidine kinase subgroup 3 dimerisation and phosphoacceptor" evidence="12">
    <location>
        <begin position="202"/>
        <end position="265"/>
    </location>
</feature>
<feature type="domain" description="Histidine kinase/HSP90-like ATPase" evidence="11">
    <location>
        <begin position="309"/>
        <end position="395"/>
    </location>
</feature>
<evidence type="ECO:0000256" key="2">
    <source>
        <dbReference type="ARBA" id="ARBA00012438"/>
    </source>
</evidence>
<dbReference type="RefSeq" id="WP_046131095.1">
    <property type="nucleotide sequence ID" value="NZ_CP035232.1"/>
</dbReference>
<proteinExistence type="predicted"/>
<sequence>MVRQFSARHYRPLLPSSILIANLIQSLSSPANADPLFTAAVFALFVAAVWIIPRLTPVAALLSIFAVLWLSAGLLWIVSGHEQGSALFLMAFLTVYVSSKLPGRLSAIFVAFLVIFNSLLVFSVYHSGLGVLVDNAAVITGLYILFTSFRIRKEARQETERNHAKLAHMHKELEKAHAELQQAHLELKEASVLSLRYAVLEERTRIARDIHDSIGHELTSVIVQLQSLPYVLKGSAEDPEKVIQNVLTVARGCLQEVRSVVHQMGKSEAMVGLAAIRGLIHQTGERSDLAISLDTSGLQEESWPQNISETVYRVLQESLTNILRHAGASRADIVLSNDEGRLNMTVSDDGKFSGDLTFGFGLTGMKERAEQAGGSFSIKALQPSGMQVELQLPLSQQINKEEADERS</sequence>
<evidence type="ECO:0000256" key="4">
    <source>
        <dbReference type="ARBA" id="ARBA00022679"/>
    </source>
</evidence>
<reference evidence="13 14" key="1">
    <citation type="submission" date="2019-01" db="EMBL/GenBank/DDBJ databases">
        <title>Genome sequence of Bacillus glycinifermentans SRCM103574.</title>
        <authorList>
            <person name="Kong H.-J."/>
            <person name="Jeong S.-Y."/>
            <person name="Jeong D.-Y."/>
        </authorList>
    </citation>
    <scope>NUCLEOTIDE SEQUENCE [LARGE SCALE GENOMIC DNA]</scope>
    <source>
        <strain evidence="13 14">SRCM103574</strain>
    </source>
</reference>
<dbReference type="InterPro" id="IPR036890">
    <property type="entry name" value="HATPase_C_sf"/>
</dbReference>
<evidence type="ECO:0000256" key="10">
    <source>
        <dbReference type="SAM" id="Phobius"/>
    </source>
</evidence>
<accession>A0AAJ3Z2B3</accession>
<evidence type="ECO:0000313" key="13">
    <source>
        <dbReference type="EMBL" id="QAT67044.1"/>
    </source>
</evidence>
<dbReference type="GO" id="GO:0046983">
    <property type="term" value="F:protein dimerization activity"/>
    <property type="evidence" value="ECO:0007669"/>
    <property type="project" value="InterPro"/>
</dbReference>
<dbReference type="InterPro" id="IPR011712">
    <property type="entry name" value="Sig_transdc_His_kin_sub3_dim/P"/>
</dbReference>
<keyword evidence="6 13" id="KW-0418">Kinase</keyword>
<evidence type="ECO:0000256" key="3">
    <source>
        <dbReference type="ARBA" id="ARBA00022553"/>
    </source>
</evidence>
<dbReference type="Gene3D" id="1.20.5.1930">
    <property type="match status" value="1"/>
</dbReference>
<feature type="transmembrane region" description="Helical" evidence="10">
    <location>
        <begin position="36"/>
        <end position="52"/>
    </location>
</feature>
<dbReference type="Proteomes" id="UP000288675">
    <property type="component" value="Chromosome"/>
</dbReference>
<dbReference type="CDD" id="cd16917">
    <property type="entry name" value="HATPase_UhpB-NarQ-NarX-like"/>
    <property type="match status" value="1"/>
</dbReference>
<evidence type="ECO:0000256" key="5">
    <source>
        <dbReference type="ARBA" id="ARBA00022741"/>
    </source>
</evidence>
<dbReference type="GO" id="GO:0000155">
    <property type="term" value="F:phosphorelay sensor kinase activity"/>
    <property type="evidence" value="ECO:0007669"/>
    <property type="project" value="InterPro"/>
</dbReference>
<gene>
    <name evidence="13" type="ORF">EQZ20_20625</name>
</gene>